<name>A0A9D3YB04_DREPO</name>
<dbReference type="AlphaFoldDB" id="A0A9D3YB04"/>
<proteinExistence type="predicted"/>
<feature type="region of interest" description="Disordered" evidence="1">
    <location>
        <begin position="23"/>
        <end position="53"/>
    </location>
</feature>
<comment type="caution">
    <text evidence="2">The sequence shown here is derived from an EMBL/GenBank/DDBJ whole genome shotgun (WGS) entry which is preliminary data.</text>
</comment>
<feature type="region of interest" description="Disordered" evidence="1">
    <location>
        <begin position="158"/>
        <end position="177"/>
    </location>
</feature>
<dbReference type="Proteomes" id="UP000828390">
    <property type="component" value="Unassembled WGS sequence"/>
</dbReference>
<reference evidence="2" key="2">
    <citation type="submission" date="2020-11" db="EMBL/GenBank/DDBJ databases">
        <authorList>
            <person name="McCartney M.A."/>
            <person name="Auch B."/>
            <person name="Kono T."/>
            <person name="Mallez S."/>
            <person name="Becker A."/>
            <person name="Gohl D.M."/>
            <person name="Silverstein K.A.T."/>
            <person name="Koren S."/>
            <person name="Bechman K.B."/>
            <person name="Herman A."/>
            <person name="Abrahante J.E."/>
            <person name="Garbe J."/>
        </authorList>
    </citation>
    <scope>NUCLEOTIDE SEQUENCE</scope>
    <source>
        <strain evidence="2">Duluth1</strain>
        <tissue evidence="2">Whole animal</tissue>
    </source>
</reference>
<sequence length="177" mass="19675">MFERISNERIPEYPRETALIEYGDKQQSSHASKAGIEPGSLGREARVSTNAQTGQQSTQLLVILLACALNPDHNGKERANRTHPNMKTSEMMPVRTRAPIPATYHDSVTLIGVLATGCEVYDDIADDDEDMVIALLTVRKTHRRAAAVRKWLNTIKGSNPTGRAEDRCRARRPQIKA</sequence>
<evidence type="ECO:0000313" key="2">
    <source>
        <dbReference type="EMBL" id="KAH3695014.1"/>
    </source>
</evidence>
<dbReference type="EMBL" id="JAIWYP010000016">
    <property type="protein sequence ID" value="KAH3695014.1"/>
    <property type="molecule type" value="Genomic_DNA"/>
</dbReference>
<gene>
    <name evidence="2" type="ORF">DPMN_082461</name>
</gene>
<accession>A0A9D3YB04</accession>
<reference evidence="2" key="1">
    <citation type="journal article" date="2019" name="bioRxiv">
        <title>The Genome of the Zebra Mussel, Dreissena polymorpha: A Resource for Invasive Species Research.</title>
        <authorList>
            <person name="McCartney M.A."/>
            <person name="Auch B."/>
            <person name="Kono T."/>
            <person name="Mallez S."/>
            <person name="Zhang Y."/>
            <person name="Obille A."/>
            <person name="Becker A."/>
            <person name="Abrahante J.E."/>
            <person name="Garbe J."/>
            <person name="Badalamenti J.P."/>
            <person name="Herman A."/>
            <person name="Mangelson H."/>
            <person name="Liachko I."/>
            <person name="Sullivan S."/>
            <person name="Sone E.D."/>
            <person name="Koren S."/>
            <person name="Silverstein K.A.T."/>
            <person name="Beckman K.B."/>
            <person name="Gohl D.M."/>
        </authorList>
    </citation>
    <scope>NUCLEOTIDE SEQUENCE</scope>
    <source>
        <strain evidence="2">Duluth1</strain>
        <tissue evidence="2">Whole animal</tissue>
    </source>
</reference>
<keyword evidence="3" id="KW-1185">Reference proteome</keyword>
<protein>
    <submittedName>
        <fullName evidence="2">Uncharacterized protein</fullName>
    </submittedName>
</protein>
<evidence type="ECO:0000313" key="3">
    <source>
        <dbReference type="Proteomes" id="UP000828390"/>
    </source>
</evidence>
<organism evidence="2 3">
    <name type="scientific">Dreissena polymorpha</name>
    <name type="common">Zebra mussel</name>
    <name type="synonym">Mytilus polymorpha</name>
    <dbReference type="NCBI Taxonomy" id="45954"/>
    <lineage>
        <taxon>Eukaryota</taxon>
        <taxon>Metazoa</taxon>
        <taxon>Spiralia</taxon>
        <taxon>Lophotrochozoa</taxon>
        <taxon>Mollusca</taxon>
        <taxon>Bivalvia</taxon>
        <taxon>Autobranchia</taxon>
        <taxon>Heteroconchia</taxon>
        <taxon>Euheterodonta</taxon>
        <taxon>Imparidentia</taxon>
        <taxon>Neoheterodontei</taxon>
        <taxon>Myida</taxon>
        <taxon>Dreissenoidea</taxon>
        <taxon>Dreissenidae</taxon>
        <taxon>Dreissena</taxon>
    </lineage>
</organism>
<evidence type="ECO:0000256" key="1">
    <source>
        <dbReference type="SAM" id="MobiDB-lite"/>
    </source>
</evidence>